<organism evidence="2 3">
    <name type="scientific">Kordiimonas lacus</name>
    <dbReference type="NCBI Taxonomy" id="637679"/>
    <lineage>
        <taxon>Bacteria</taxon>
        <taxon>Pseudomonadati</taxon>
        <taxon>Pseudomonadota</taxon>
        <taxon>Alphaproteobacteria</taxon>
        <taxon>Kordiimonadales</taxon>
        <taxon>Kordiimonadaceae</taxon>
        <taxon>Kordiimonas</taxon>
    </lineage>
</organism>
<sequence length="147" mass="17630">MKKMVGLIAMALILAGLPDQAAWGKDLTRDEVRRCMDFGYDIMRAEERLELGERAQRDINRRLNGTTNRDYQRQLTRDYNKEVRKQSRRIENYEDYLLPRFNKDCARRSVQTSDYERVCNTQDRMENPFCRSFPDLANRVKRKNGWK</sequence>
<keyword evidence="3" id="KW-1185">Reference proteome</keyword>
<gene>
    <name evidence="2" type="ORF">SAMN04488071_0573</name>
</gene>
<evidence type="ECO:0008006" key="4">
    <source>
        <dbReference type="Google" id="ProtNLM"/>
    </source>
</evidence>
<feature type="signal peptide" evidence="1">
    <location>
        <begin position="1"/>
        <end position="21"/>
    </location>
</feature>
<accession>A0A1G6UFI9</accession>
<dbReference type="EMBL" id="FNAK01000001">
    <property type="protein sequence ID" value="SDD40132.1"/>
    <property type="molecule type" value="Genomic_DNA"/>
</dbReference>
<dbReference type="STRING" id="637679.GCA_001550055_00317"/>
<dbReference type="OrthoDB" id="9982037at2"/>
<reference evidence="2 3" key="1">
    <citation type="submission" date="2016-10" db="EMBL/GenBank/DDBJ databases">
        <authorList>
            <person name="de Groot N.N."/>
        </authorList>
    </citation>
    <scope>NUCLEOTIDE SEQUENCE [LARGE SCALE GENOMIC DNA]</scope>
    <source>
        <strain evidence="2 3">CGMCC 1.9109</strain>
    </source>
</reference>
<dbReference type="AlphaFoldDB" id="A0A1G6UFI9"/>
<dbReference type="Proteomes" id="UP000183685">
    <property type="component" value="Unassembled WGS sequence"/>
</dbReference>
<proteinExistence type="predicted"/>
<evidence type="ECO:0000313" key="2">
    <source>
        <dbReference type="EMBL" id="SDD40132.1"/>
    </source>
</evidence>
<protein>
    <recommendedName>
        <fullName evidence="4">Lysozyme inhibitor LprI N-terminal domain-containing protein</fullName>
    </recommendedName>
</protein>
<name>A0A1G6UFI9_9PROT</name>
<evidence type="ECO:0000313" key="3">
    <source>
        <dbReference type="Proteomes" id="UP000183685"/>
    </source>
</evidence>
<feature type="chain" id="PRO_5010303291" description="Lysozyme inhibitor LprI N-terminal domain-containing protein" evidence="1">
    <location>
        <begin position="22"/>
        <end position="147"/>
    </location>
</feature>
<dbReference type="RefSeq" id="WP_068308120.1">
    <property type="nucleotide sequence ID" value="NZ_FNAK01000001.1"/>
</dbReference>
<evidence type="ECO:0000256" key="1">
    <source>
        <dbReference type="SAM" id="SignalP"/>
    </source>
</evidence>
<keyword evidence="1" id="KW-0732">Signal</keyword>